<evidence type="ECO:0000256" key="6">
    <source>
        <dbReference type="ARBA" id="ARBA00023180"/>
    </source>
</evidence>
<proteinExistence type="predicted"/>
<keyword evidence="6" id="KW-0325">Glycoprotein</keyword>
<keyword evidence="5" id="KW-0472">Membrane</keyword>
<keyword evidence="4" id="KW-1133">Transmembrane helix</keyword>
<feature type="region of interest" description="Disordered" evidence="7">
    <location>
        <begin position="318"/>
        <end position="367"/>
    </location>
</feature>
<evidence type="ECO:0000313" key="11">
    <source>
        <dbReference type="Proteomes" id="UP001144673"/>
    </source>
</evidence>
<organism evidence="10 11">
    <name type="scientific">Akanthomyces muscarius</name>
    <name type="common">Entomopathogenic fungus</name>
    <name type="synonym">Lecanicillium muscarium</name>
    <dbReference type="NCBI Taxonomy" id="2231603"/>
    <lineage>
        <taxon>Eukaryota</taxon>
        <taxon>Fungi</taxon>
        <taxon>Dikarya</taxon>
        <taxon>Ascomycota</taxon>
        <taxon>Pezizomycotina</taxon>
        <taxon>Sordariomycetes</taxon>
        <taxon>Hypocreomycetidae</taxon>
        <taxon>Hypocreales</taxon>
        <taxon>Cordycipitaceae</taxon>
        <taxon>Akanthomyces</taxon>
    </lineage>
</organism>
<dbReference type="RefSeq" id="XP_056056362.1">
    <property type="nucleotide sequence ID" value="XM_056201730.1"/>
</dbReference>
<evidence type="ECO:0000256" key="4">
    <source>
        <dbReference type="ARBA" id="ARBA00022989"/>
    </source>
</evidence>
<dbReference type="PANTHER" id="PTHR24269:SF16">
    <property type="entry name" value="PROTEIN SLG1"/>
    <property type="match status" value="1"/>
</dbReference>
<evidence type="ECO:0000256" key="2">
    <source>
        <dbReference type="ARBA" id="ARBA00022692"/>
    </source>
</evidence>
<evidence type="ECO:0000256" key="3">
    <source>
        <dbReference type="ARBA" id="ARBA00022729"/>
    </source>
</evidence>
<dbReference type="EMBL" id="JAJHUN010000006">
    <property type="protein sequence ID" value="KAJ4157995.1"/>
    <property type="molecule type" value="Genomic_DNA"/>
</dbReference>
<protein>
    <recommendedName>
        <fullName evidence="9">WSC domain-containing protein</fullName>
    </recommendedName>
</protein>
<feature type="compositionally biased region" description="Low complexity" evidence="7">
    <location>
        <begin position="326"/>
        <end position="367"/>
    </location>
</feature>
<dbReference type="PROSITE" id="PS51212">
    <property type="entry name" value="WSC"/>
    <property type="match status" value="2"/>
</dbReference>
<keyword evidence="11" id="KW-1185">Reference proteome</keyword>
<dbReference type="AlphaFoldDB" id="A0A9W8QJX0"/>
<dbReference type="Pfam" id="PF01822">
    <property type="entry name" value="WSC"/>
    <property type="match status" value="2"/>
</dbReference>
<evidence type="ECO:0000256" key="5">
    <source>
        <dbReference type="ARBA" id="ARBA00023136"/>
    </source>
</evidence>
<dbReference type="GeneID" id="80895701"/>
<gene>
    <name evidence="10" type="ORF">LMH87_008542</name>
</gene>
<comment type="caution">
    <text evidence="10">The sequence shown here is derived from an EMBL/GenBank/DDBJ whole genome shotgun (WGS) entry which is preliminary data.</text>
</comment>
<feature type="signal peptide" evidence="8">
    <location>
        <begin position="1"/>
        <end position="18"/>
    </location>
</feature>
<dbReference type="InterPro" id="IPR051836">
    <property type="entry name" value="Kremen_rcpt"/>
</dbReference>
<accession>A0A9W8QJX0</accession>
<reference evidence="10" key="1">
    <citation type="journal article" date="2023" name="Access Microbiol">
        <title>De-novo genome assembly for Akanthomyces muscarius, a biocontrol agent of insect agricultural pests.</title>
        <authorList>
            <person name="Erdos Z."/>
            <person name="Studholme D.J."/>
            <person name="Raymond B."/>
            <person name="Sharma M."/>
        </authorList>
    </citation>
    <scope>NUCLEOTIDE SEQUENCE</scope>
    <source>
        <strain evidence="10">Ve6</strain>
    </source>
</reference>
<feature type="chain" id="PRO_5040936026" description="WSC domain-containing protein" evidence="8">
    <location>
        <begin position="19"/>
        <end position="384"/>
    </location>
</feature>
<dbReference type="GO" id="GO:0005886">
    <property type="term" value="C:plasma membrane"/>
    <property type="evidence" value="ECO:0007669"/>
    <property type="project" value="TreeGrafter"/>
</dbReference>
<evidence type="ECO:0000259" key="9">
    <source>
        <dbReference type="PROSITE" id="PS51212"/>
    </source>
</evidence>
<dbReference type="Proteomes" id="UP001144673">
    <property type="component" value="Unassembled WGS sequence"/>
</dbReference>
<comment type="subcellular location">
    <subcellularLocation>
        <location evidence="1">Membrane</location>
        <topology evidence="1">Single-pass membrane protein</topology>
    </subcellularLocation>
</comment>
<keyword evidence="3 8" id="KW-0732">Signal</keyword>
<dbReference type="KEGG" id="amus:LMH87_008542"/>
<dbReference type="InterPro" id="IPR002889">
    <property type="entry name" value="WSC_carb-bd"/>
</dbReference>
<evidence type="ECO:0000256" key="8">
    <source>
        <dbReference type="SAM" id="SignalP"/>
    </source>
</evidence>
<dbReference type="SMART" id="SM00321">
    <property type="entry name" value="WSC"/>
    <property type="match status" value="2"/>
</dbReference>
<sequence>MNRAFLLSSAWLAGLGAAARSPNLIFNLYTIPSCSYWYDNEDGHRSCEFERNVWSVSPEAMARWNPDLTVDCEGWTKGHSYCVAVQAERLASSRTTAASTTVPAPSPLWTDLDCYNDELWPPLETQLPSPKGKDLTRAKCETSCWDAGYPYAGFKAGTECWCGYLVRGAEIAPRAECNAPCAGNSSELCGGRGVFNMVEGRVPYASTTTTAPTPTLSYSSETAPPLWTDHQCYKDASRHPFQTKLASPTGDELTRSNCEDACWRAGHRFVGFKAGVECWCGDYVAGDRSPSPADCNVPCAGNSSEMCGGDGVFNVVEGNDPPWTPTPTLGSSSTSASTSSRVGSPARTTSAAATATSPSSSAPTTKPPFWISLALAAVQMARRR</sequence>
<keyword evidence="2" id="KW-0812">Transmembrane</keyword>
<evidence type="ECO:0000256" key="1">
    <source>
        <dbReference type="ARBA" id="ARBA00004167"/>
    </source>
</evidence>
<feature type="domain" description="WSC" evidence="9">
    <location>
        <begin position="108"/>
        <end position="201"/>
    </location>
</feature>
<evidence type="ECO:0000256" key="7">
    <source>
        <dbReference type="SAM" id="MobiDB-lite"/>
    </source>
</evidence>
<dbReference type="PANTHER" id="PTHR24269">
    <property type="entry name" value="KREMEN PROTEIN"/>
    <property type="match status" value="1"/>
</dbReference>
<evidence type="ECO:0000313" key="10">
    <source>
        <dbReference type="EMBL" id="KAJ4157995.1"/>
    </source>
</evidence>
<feature type="domain" description="WSC" evidence="9">
    <location>
        <begin position="226"/>
        <end position="319"/>
    </location>
</feature>
<name>A0A9W8QJX0_AKAMU</name>